<keyword evidence="2" id="KW-0805">Transcription regulation</keyword>
<dbReference type="InterPro" id="IPR036390">
    <property type="entry name" value="WH_DNA-bd_sf"/>
</dbReference>
<reference evidence="6 7" key="1">
    <citation type="submission" date="2018-04" db="EMBL/GenBank/DDBJ databases">
        <title>Genomic Encyclopedia of Archaeal and Bacterial Type Strains, Phase II (KMG-II): from individual species to whole genera.</title>
        <authorList>
            <person name="Goeker M."/>
        </authorList>
    </citation>
    <scope>NUCLEOTIDE SEQUENCE [LARGE SCALE GENOMIC DNA]</scope>
    <source>
        <strain evidence="6 7">DSM 12244</strain>
    </source>
</reference>
<dbReference type="Gene3D" id="3.40.190.290">
    <property type="match status" value="1"/>
</dbReference>
<sequence length="316" mass="34579">MPLDFPAPSDFTLAPTGRSGILQGMDNWDEIRTAFQVARMGTVSGAAEVLGVHHATVIRHIDALEQRLGAKLFQRHARGYTPTEAGEDLLRVAQSADDQFSQLSGRIKGRGSDVAGDLVVTSLVSLAGYMAPMLARFQQLHPAVVVRYVTGERLFRLEYGEAHVAVRAGAAPEQPDNVVQPLVQLQMAAYASTSYVEAHGVPSSPEDYAKHRFVGPENRESRAPCYVWMRKMVPESAVTFRCTDAGAVGSAILSGAGIGFMPVTEAQKYPDLVQVHAARDEWASPLWLVTHVDLHRTFKVQALLSFIKDEVKEEGW</sequence>
<dbReference type="Proteomes" id="UP000244092">
    <property type="component" value="Unassembled WGS sequence"/>
</dbReference>
<dbReference type="SUPFAM" id="SSF53850">
    <property type="entry name" value="Periplasmic binding protein-like II"/>
    <property type="match status" value="1"/>
</dbReference>
<dbReference type="EMBL" id="QBKU01000001">
    <property type="protein sequence ID" value="PTX75430.1"/>
    <property type="molecule type" value="Genomic_DNA"/>
</dbReference>
<dbReference type="AlphaFoldDB" id="A0A2T6CIV0"/>
<dbReference type="SUPFAM" id="SSF46785">
    <property type="entry name" value="Winged helix' DNA-binding domain"/>
    <property type="match status" value="1"/>
</dbReference>
<proteinExistence type="inferred from homology"/>
<dbReference type="PANTHER" id="PTHR30537:SF3">
    <property type="entry name" value="TRANSCRIPTIONAL REGULATORY PROTEIN"/>
    <property type="match status" value="1"/>
</dbReference>
<dbReference type="GO" id="GO:0043565">
    <property type="term" value="F:sequence-specific DNA binding"/>
    <property type="evidence" value="ECO:0007669"/>
    <property type="project" value="TreeGrafter"/>
</dbReference>
<dbReference type="PANTHER" id="PTHR30537">
    <property type="entry name" value="HTH-TYPE TRANSCRIPTIONAL REGULATOR"/>
    <property type="match status" value="1"/>
</dbReference>
<gene>
    <name evidence="6" type="ORF">C8N31_10182</name>
</gene>
<dbReference type="GO" id="GO:0006351">
    <property type="term" value="P:DNA-templated transcription"/>
    <property type="evidence" value="ECO:0007669"/>
    <property type="project" value="TreeGrafter"/>
</dbReference>
<dbReference type="InterPro" id="IPR005119">
    <property type="entry name" value="LysR_subst-bd"/>
</dbReference>
<organism evidence="6 7">
    <name type="scientific">Sulfitobacter mediterraneus</name>
    <dbReference type="NCBI Taxonomy" id="83219"/>
    <lineage>
        <taxon>Bacteria</taxon>
        <taxon>Pseudomonadati</taxon>
        <taxon>Pseudomonadota</taxon>
        <taxon>Alphaproteobacteria</taxon>
        <taxon>Rhodobacterales</taxon>
        <taxon>Roseobacteraceae</taxon>
        <taxon>Sulfitobacter</taxon>
    </lineage>
</organism>
<dbReference type="Gene3D" id="1.10.10.10">
    <property type="entry name" value="Winged helix-like DNA-binding domain superfamily/Winged helix DNA-binding domain"/>
    <property type="match status" value="1"/>
</dbReference>
<evidence type="ECO:0000313" key="7">
    <source>
        <dbReference type="Proteomes" id="UP000244092"/>
    </source>
</evidence>
<evidence type="ECO:0000259" key="5">
    <source>
        <dbReference type="PROSITE" id="PS50931"/>
    </source>
</evidence>
<evidence type="ECO:0000256" key="3">
    <source>
        <dbReference type="ARBA" id="ARBA00023125"/>
    </source>
</evidence>
<evidence type="ECO:0000256" key="4">
    <source>
        <dbReference type="ARBA" id="ARBA00023163"/>
    </source>
</evidence>
<dbReference type="Pfam" id="PF03466">
    <property type="entry name" value="LysR_substrate"/>
    <property type="match status" value="1"/>
</dbReference>
<evidence type="ECO:0000256" key="2">
    <source>
        <dbReference type="ARBA" id="ARBA00023015"/>
    </source>
</evidence>
<name>A0A2T6CIV0_9RHOB</name>
<keyword evidence="4" id="KW-0804">Transcription</keyword>
<dbReference type="InterPro" id="IPR058163">
    <property type="entry name" value="LysR-type_TF_proteobact-type"/>
</dbReference>
<dbReference type="InterPro" id="IPR036388">
    <property type="entry name" value="WH-like_DNA-bd_sf"/>
</dbReference>
<dbReference type="InterPro" id="IPR000847">
    <property type="entry name" value="LysR_HTH_N"/>
</dbReference>
<dbReference type="GO" id="GO:0003700">
    <property type="term" value="F:DNA-binding transcription factor activity"/>
    <property type="evidence" value="ECO:0007669"/>
    <property type="project" value="InterPro"/>
</dbReference>
<accession>A0A2T6CIV0</accession>
<dbReference type="PROSITE" id="PS50931">
    <property type="entry name" value="HTH_LYSR"/>
    <property type="match status" value="1"/>
</dbReference>
<keyword evidence="3" id="KW-0238">DNA-binding</keyword>
<evidence type="ECO:0000256" key="1">
    <source>
        <dbReference type="ARBA" id="ARBA00009437"/>
    </source>
</evidence>
<protein>
    <submittedName>
        <fullName evidence="6">LysR family transcriptional regulator</fullName>
    </submittedName>
</protein>
<comment type="caution">
    <text evidence="6">The sequence shown here is derived from an EMBL/GenBank/DDBJ whole genome shotgun (WGS) entry which is preliminary data.</text>
</comment>
<dbReference type="Pfam" id="PF00126">
    <property type="entry name" value="HTH_1"/>
    <property type="match status" value="1"/>
</dbReference>
<evidence type="ECO:0000313" key="6">
    <source>
        <dbReference type="EMBL" id="PTX75430.1"/>
    </source>
</evidence>
<feature type="domain" description="HTH lysR-type" evidence="5">
    <location>
        <begin position="26"/>
        <end position="83"/>
    </location>
</feature>
<comment type="similarity">
    <text evidence="1">Belongs to the LysR transcriptional regulatory family.</text>
</comment>